<organism evidence="5 6">
    <name type="scientific">Natronobacterium lacisalsi AJ5</name>
    <dbReference type="NCBI Taxonomy" id="358396"/>
    <lineage>
        <taxon>Archaea</taxon>
        <taxon>Methanobacteriati</taxon>
        <taxon>Methanobacteriota</taxon>
        <taxon>Stenosarchaea group</taxon>
        <taxon>Halobacteria</taxon>
        <taxon>Halobacteriales</taxon>
        <taxon>Natrialbaceae</taxon>
        <taxon>Natronobacterium</taxon>
    </lineage>
</organism>
<feature type="compositionally biased region" description="Gly residues" evidence="1">
    <location>
        <begin position="38"/>
        <end position="47"/>
    </location>
</feature>
<sequence length="308" mass="33327">MDVLKRVHVVPVGYEYDRILEPIREQRADLVYLLEGGGGDGSGGGGEGKTEGDHDGNGADESDGSDVPTADTQLSSPSADYHDELRAELEGIVPEVRTRRCDLADVYAVLGAVTTIASNHAEDSVYVNVSSAGTIAAIGATIACMDVSTDAQAYYVEPSTYAHDGTSEPASFGIEATEPIPSYPIESPTPDQVAIMEFLREPSAWDGYSDARTAPPKKKDLIEYARDRELSFMADRQPPDDRDGEDKGAFRVLDTHVLEPLVADGYVTVESVGRRRVVELTEQGENAYRAFKHKLEDDGRMGTDPVVE</sequence>
<dbReference type="GeneID" id="30919630"/>
<dbReference type="eggNOG" id="arCOG01449">
    <property type="taxonomic scope" value="Archaea"/>
</dbReference>
<feature type="domain" description="HFX-2341-like N-terminal" evidence="2">
    <location>
        <begin position="6"/>
        <end position="161"/>
    </location>
</feature>
<dbReference type="PATRIC" id="fig|358396.7.peg.2746"/>
<evidence type="ECO:0000259" key="2">
    <source>
        <dbReference type="Pfam" id="PF19810"/>
    </source>
</evidence>
<dbReference type="EMBL" id="CP019285">
    <property type="protein sequence ID" value="APW96398.1"/>
    <property type="molecule type" value="Genomic_DNA"/>
</dbReference>
<reference evidence="5 6" key="2">
    <citation type="journal article" date="2014" name="PLoS Genet.">
        <title>Phylogenetically driven sequencing of extremely halophilic archaea reveals strategies for static and dynamic osmo-response.</title>
        <authorList>
            <person name="Becker E.A."/>
            <person name="Seitzer P.M."/>
            <person name="Tritt A."/>
            <person name="Larsen D."/>
            <person name="Krusor M."/>
            <person name="Yao A.I."/>
            <person name="Wu D."/>
            <person name="Madern D."/>
            <person name="Eisen J.A."/>
            <person name="Darling A.E."/>
            <person name="Facciotti M.T."/>
        </authorList>
    </citation>
    <scope>NUCLEOTIDE SEQUENCE [LARGE SCALE GENOMIC DNA]</scope>
    <source>
        <strain evidence="5 6">AJ5</strain>
    </source>
</reference>
<feature type="domain" description="DUF6293" evidence="3">
    <location>
        <begin position="180"/>
        <end position="291"/>
    </location>
</feature>
<evidence type="ECO:0000259" key="3">
    <source>
        <dbReference type="Pfam" id="PF22665"/>
    </source>
</evidence>
<reference evidence="4" key="3">
    <citation type="submission" date="2017-01" db="EMBL/GenBank/DDBJ databases">
        <authorList>
            <person name="Mah S.A."/>
            <person name="Swanson W.J."/>
            <person name="Moy G.W."/>
            <person name="Vacquier V.D."/>
        </authorList>
    </citation>
    <scope>NUCLEOTIDE SEQUENCE</scope>
    <source>
        <strain evidence="4">AJ5</strain>
    </source>
</reference>
<accession>M0LE49</accession>
<protein>
    <submittedName>
        <fullName evidence="5">Uncharacterized protein</fullName>
    </submittedName>
</protein>
<dbReference type="Proteomes" id="UP000186547">
    <property type="component" value="Chromosome"/>
</dbReference>
<reference evidence="4 7" key="1">
    <citation type="journal article" date="2011" name="J. Bacteriol.">
        <title>Genome sequence of Halobiforma lacisalsi AJ5, an extremely halophilic archaeon which harbors a bop gene.</title>
        <authorList>
            <person name="Jiang X."/>
            <person name="Wang S."/>
            <person name="Cheng H."/>
            <person name="Huo Y."/>
            <person name="Zhang X."/>
            <person name="Zhu X."/>
            <person name="Han X."/>
            <person name="Ni P."/>
            <person name="Wu M."/>
        </authorList>
    </citation>
    <scope>NUCLEOTIDE SEQUENCE [LARGE SCALE GENOMIC DNA]</scope>
    <source>
        <strain evidence="4 7">AJ5</strain>
    </source>
</reference>
<dbReference type="Pfam" id="PF22665">
    <property type="entry name" value="WHD_DUF6293"/>
    <property type="match status" value="1"/>
</dbReference>
<dbReference type="InterPro" id="IPR046260">
    <property type="entry name" value="HFX_2341-like_N"/>
</dbReference>
<dbReference type="AlphaFoldDB" id="M0LE49"/>
<name>M0LE49_NATLA</name>
<dbReference type="Pfam" id="PF19810">
    <property type="entry name" value="HFX_2341_N"/>
    <property type="match status" value="1"/>
</dbReference>
<evidence type="ECO:0000313" key="5">
    <source>
        <dbReference type="EMBL" id="EMA31832.1"/>
    </source>
</evidence>
<feature type="region of interest" description="Disordered" evidence="1">
    <location>
        <begin position="38"/>
        <end position="82"/>
    </location>
</feature>
<evidence type="ECO:0000256" key="1">
    <source>
        <dbReference type="SAM" id="MobiDB-lite"/>
    </source>
</evidence>
<proteinExistence type="predicted"/>
<dbReference type="EMBL" id="AOLZ01000043">
    <property type="protein sequence ID" value="EMA31832.1"/>
    <property type="molecule type" value="Genomic_DNA"/>
</dbReference>
<keyword evidence="6" id="KW-1185">Reference proteome</keyword>
<dbReference type="Proteomes" id="UP000011555">
    <property type="component" value="Unassembled WGS sequence"/>
</dbReference>
<dbReference type="KEGG" id="hlc:CHINAEXTREME00860"/>
<dbReference type="InterPro" id="IPR054162">
    <property type="entry name" value="DUF6293_C"/>
</dbReference>
<evidence type="ECO:0000313" key="7">
    <source>
        <dbReference type="Proteomes" id="UP000186547"/>
    </source>
</evidence>
<dbReference type="RefSeq" id="WP_007142409.1">
    <property type="nucleotide sequence ID" value="NZ_AOLZ01000043.1"/>
</dbReference>
<evidence type="ECO:0000313" key="6">
    <source>
        <dbReference type="Proteomes" id="UP000011555"/>
    </source>
</evidence>
<evidence type="ECO:0000313" key="4">
    <source>
        <dbReference type="EMBL" id="APW96398.1"/>
    </source>
</evidence>
<feature type="compositionally biased region" description="Basic and acidic residues" evidence="1">
    <location>
        <begin position="48"/>
        <end position="57"/>
    </location>
</feature>
<gene>
    <name evidence="5" type="ORF">C445_13495</name>
    <name evidence="4" type="ORF">CHINAEXTREME_00860</name>
</gene>